<protein>
    <submittedName>
        <fullName evidence="5">Putative hydrolase</fullName>
    </submittedName>
</protein>
<dbReference type="AlphaFoldDB" id="A0A4U8Q285"/>
<evidence type="ECO:0000313" key="5">
    <source>
        <dbReference type="EMBL" id="TLC98851.1"/>
    </source>
</evidence>
<dbReference type="Proteomes" id="UP000306509">
    <property type="component" value="Unassembled WGS sequence"/>
</dbReference>
<evidence type="ECO:0000256" key="3">
    <source>
        <dbReference type="SAM" id="Phobius"/>
    </source>
</evidence>
<dbReference type="Gene3D" id="3.40.50.850">
    <property type="entry name" value="Isochorismatase-like"/>
    <property type="match status" value="1"/>
</dbReference>
<evidence type="ECO:0000259" key="4">
    <source>
        <dbReference type="Pfam" id="PF00857"/>
    </source>
</evidence>
<comment type="similarity">
    <text evidence="1">Belongs to the isochorismatase family.</text>
</comment>
<proteinExistence type="inferred from homology"/>
<dbReference type="InterPro" id="IPR050272">
    <property type="entry name" value="Isochorismatase-like_hydrls"/>
</dbReference>
<evidence type="ECO:0000256" key="1">
    <source>
        <dbReference type="ARBA" id="ARBA00006336"/>
    </source>
</evidence>
<feature type="transmembrane region" description="Helical" evidence="3">
    <location>
        <begin position="7"/>
        <end position="25"/>
    </location>
</feature>
<accession>A0A4U8Q285</accession>
<dbReference type="GO" id="GO:0016787">
    <property type="term" value="F:hydrolase activity"/>
    <property type="evidence" value="ECO:0007669"/>
    <property type="project" value="UniProtKB-KW"/>
</dbReference>
<organism evidence="5 6">
    <name type="scientific">Robinsoniella peoriensis</name>
    <dbReference type="NCBI Taxonomy" id="180332"/>
    <lineage>
        <taxon>Bacteria</taxon>
        <taxon>Bacillati</taxon>
        <taxon>Bacillota</taxon>
        <taxon>Clostridia</taxon>
        <taxon>Lachnospirales</taxon>
        <taxon>Lachnospiraceae</taxon>
        <taxon>Robinsoniella</taxon>
    </lineage>
</organism>
<dbReference type="STRING" id="180332.GCA_000797495_05860"/>
<reference evidence="5 6" key="1">
    <citation type="journal article" date="2019" name="Anaerobe">
        <title>Detection of Robinsoniella peoriensis in multiple bone samples of a trauma patient.</title>
        <authorList>
            <person name="Schrottner P."/>
            <person name="Hartwich K."/>
            <person name="Bunk B."/>
            <person name="Schober I."/>
            <person name="Helbig S."/>
            <person name="Rudolph W.W."/>
            <person name="Gunzer F."/>
        </authorList>
    </citation>
    <scope>NUCLEOTIDE SEQUENCE [LARGE SCALE GENOMIC DNA]</scope>
    <source>
        <strain evidence="5 6">DSM 106044</strain>
    </source>
</reference>
<evidence type="ECO:0000256" key="2">
    <source>
        <dbReference type="ARBA" id="ARBA00022801"/>
    </source>
</evidence>
<keyword evidence="3" id="KW-0472">Membrane</keyword>
<keyword evidence="3" id="KW-0812">Transmembrane</keyword>
<gene>
    <name evidence="5" type="ORF">DSM106044_04389</name>
</gene>
<dbReference type="RefSeq" id="WP_027295783.1">
    <property type="nucleotide sequence ID" value="NZ_QGQD01000083.1"/>
</dbReference>
<evidence type="ECO:0000313" key="6">
    <source>
        <dbReference type="Proteomes" id="UP000306509"/>
    </source>
</evidence>
<keyword evidence="6" id="KW-1185">Reference proteome</keyword>
<keyword evidence="3" id="KW-1133">Transmembrane helix</keyword>
<dbReference type="SUPFAM" id="SSF52499">
    <property type="entry name" value="Isochorismatase-like hydrolases"/>
    <property type="match status" value="1"/>
</dbReference>
<sequence length="226" mass="25360">MQKLKYMFIHLISIAAFFTLCIITPSLVAYFFLLLLLVRIVIFLIPSNGERIRFRTESKRALLVIDLQEGLCGQRGSYSNKEPFLKAVNDTIEKARADGDMVIYVRQVFSSLDNIFGCLAMGGRLSGWDHGSDFVAGLNIISDNQFIKHQQDAFSCKALSRLLADSEINTLTIVGLDASSCVYKTAISALRRGYIVNLNSKALLSKSKSVMNKMLDTFRQKGMYVY</sequence>
<dbReference type="InterPro" id="IPR036380">
    <property type="entry name" value="Isochorismatase-like_sf"/>
</dbReference>
<name>A0A4U8Q285_9FIRM</name>
<dbReference type="PANTHER" id="PTHR43540">
    <property type="entry name" value="PEROXYUREIDOACRYLATE/UREIDOACRYLATE AMIDOHYDROLASE-RELATED"/>
    <property type="match status" value="1"/>
</dbReference>
<dbReference type="Pfam" id="PF00857">
    <property type="entry name" value="Isochorismatase"/>
    <property type="match status" value="1"/>
</dbReference>
<dbReference type="InterPro" id="IPR000868">
    <property type="entry name" value="Isochorismatase-like_dom"/>
</dbReference>
<comment type="caution">
    <text evidence="5">The sequence shown here is derived from an EMBL/GenBank/DDBJ whole genome shotgun (WGS) entry which is preliminary data.</text>
</comment>
<keyword evidence="2 5" id="KW-0378">Hydrolase</keyword>
<dbReference type="EMBL" id="QGQD01000083">
    <property type="protein sequence ID" value="TLC98851.1"/>
    <property type="molecule type" value="Genomic_DNA"/>
</dbReference>
<feature type="domain" description="Isochorismatase-like" evidence="4">
    <location>
        <begin position="61"/>
        <end position="225"/>
    </location>
</feature>
<dbReference type="CDD" id="cd00431">
    <property type="entry name" value="cysteine_hydrolases"/>
    <property type="match status" value="1"/>
</dbReference>